<accession>W3WQ47</accession>
<dbReference type="OrthoDB" id="426882at2759"/>
<dbReference type="InterPro" id="IPR001663">
    <property type="entry name" value="Rng_hydr_dOase-A"/>
</dbReference>
<dbReference type="OMA" id="FEHIDSF"/>
<evidence type="ECO:0000259" key="8">
    <source>
        <dbReference type="Pfam" id="PF00848"/>
    </source>
</evidence>
<evidence type="ECO:0000256" key="2">
    <source>
        <dbReference type="ARBA" id="ARBA00002149"/>
    </source>
</evidence>
<dbReference type="PANTHER" id="PTHR43756">
    <property type="entry name" value="CHOLINE MONOOXYGENASE, CHLOROPLASTIC"/>
    <property type="match status" value="1"/>
</dbReference>
<dbReference type="PANTHER" id="PTHR43756:SF5">
    <property type="entry name" value="CHOLINE MONOOXYGENASE, CHLOROPLASTIC"/>
    <property type="match status" value="1"/>
</dbReference>
<comment type="pathway">
    <text evidence="3">Amine and polyamine biosynthesis; betaine biosynthesis via choline pathway; betaine aldehyde from choline (monooxygenase route): step 1/1.</text>
</comment>
<name>W3WQ47_PESFW</name>
<comment type="catalytic activity">
    <reaction evidence="7">
        <text>choline + 2 reduced [2Fe-2S]-[ferredoxin] + O2 + 2 H(+) = betaine aldehyde hydrate + 2 oxidized [2Fe-2S]-[ferredoxin] + H2O</text>
        <dbReference type="Rhea" id="RHEA:17769"/>
        <dbReference type="Rhea" id="RHEA-COMP:10000"/>
        <dbReference type="Rhea" id="RHEA-COMP:10001"/>
        <dbReference type="ChEBI" id="CHEBI:15354"/>
        <dbReference type="ChEBI" id="CHEBI:15377"/>
        <dbReference type="ChEBI" id="CHEBI:15378"/>
        <dbReference type="ChEBI" id="CHEBI:15379"/>
        <dbReference type="ChEBI" id="CHEBI:15870"/>
        <dbReference type="ChEBI" id="CHEBI:33737"/>
        <dbReference type="ChEBI" id="CHEBI:33738"/>
        <dbReference type="EC" id="1.14.15.7"/>
    </reaction>
</comment>
<dbReference type="STRING" id="1229662.W3WQ47"/>
<proteinExistence type="inferred from homology"/>
<evidence type="ECO:0000313" key="9">
    <source>
        <dbReference type="EMBL" id="ETS75929.1"/>
    </source>
</evidence>
<protein>
    <recommendedName>
        <fullName evidence="6">Choline monooxygenase, chloroplastic</fullName>
        <ecNumber evidence="5">1.14.15.7</ecNumber>
    </recommendedName>
</protein>
<comment type="cofactor">
    <cofactor evidence="1">
        <name>Fe cation</name>
        <dbReference type="ChEBI" id="CHEBI:24875"/>
    </cofactor>
</comment>
<evidence type="ECO:0000256" key="4">
    <source>
        <dbReference type="ARBA" id="ARBA00010848"/>
    </source>
</evidence>
<dbReference type="GO" id="GO:0019285">
    <property type="term" value="P:glycine betaine biosynthetic process from choline"/>
    <property type="evidence" value="ECO:0007669"/>
    <property type="project" value="UniProtKB-UniPathway"/>
</dbReference>
<dbReference type="AlphaFoldDB" id="W3WQ47"/>
<dbReference type="GO" id="GO:0005506">
    <property type="term" value="F:iron ion binding"/>
    <property type="evidence" value="ECO:0007669"/>
    <property type="project" value="InterPro"/>
</dbReference>
<dbReference type="Pfam" id="PF00848">
    <property type="entry name" value="Ring_hydroxyl_A"/>
    <property type="match status" value="1"/>
</dbReference>
<dbReference type="Gene3D" id="3.90.380.10">
    <property type="entry name" value="Naphthalene 1,2-dioxygenase Alpha Subunit, Chain A, domain 1"/>
    <property type="match status" value="1"/>
</dbReference>
<comment type="similarity">
    <text evidence="4">Belongs to the choline monooxygenase family.</text>
</comment>
<feature type="domain" description="Aromatic-ring-hydroxylating dioxygenase alpha subunit C-terminal" evidence="8">
    <location>
        <begin position="1"/>
        <end position="83"/>
    </location>
</feature>
<dbReference type="KEGG" id="pfy:PFICI_12873"/>
<evidence type="ECO:0000313" key="10">
    <source>
        <dbReference type="Proteomes" id="UP000030651"/>
    </source>
</evidence>
<dbReference type="Proteomes" id="UP000030651">
    <property type="component" value="Unassembled WGS sequence"/>
</dbReference>
<dbReference type="UniPathway" id="UPA00529">
    <property type="reaction ID" value="UER00430"/>
</dbReference>
<evidence type="ECO:0000256" key="5">
    <source>
        <dbReference type="ARBA" id="ARBA00012763"/>
    </source>
</evidence>
<evidence type="ECO:0000256" key="7">
    <source>
        <dbReference type="ARBA" id="ARBA00049097"/>
    </source>
</evidence>
<dbReference type="eggNOG" id="ENOG502SK9J">
    <property type="taxonomic scope" value="Eukaryota"/>
</dbReference>
<evidence type="ECO:0000256" key="3">
    <source>
        <dbReference type="ARBA" id="ARBA00004866"/>
    </source>
</evidence>
<dbReference type="CDD" id="cd00680">
    <property type="entry name" value="RHO_alpha_C"/>
    <property type="match status" value="1"/>
</dbReference>
<dbReference type="GeneID" id="19277886"/>
<reference evidence="10" key="1">
    <citation type="journal article" date="2015" name="BMC Genomics">
        <title>Genomic and transcriptomic analysis of the endophytic fungus Pestalotiopsis fici reveals its lifestyle and high potential for synthesis of natural products.</title>
        <authorList>
            <person name="Wang X."/>
            <person name="Zhang X."/>
            <person name="Liu L."/>
            <person name="Xiang M."/>
            <person name="Wang W."/>
            <person name="Sun X."/>
            <person name="Che Y."/>
            <person name="Guo L."/>
            <person name="Liu G."/>
            <person name="Guo L."/>
            <person name="Wang C."/>
            <person name="Yin W.B."/>
            <person name="Stadler M."/>
            <person name="Zhang X."/>
            <person name="Liu X."/>
        </authorList>
    </citation>
    <scope>NUCLEOTIDE SEQUENCE [LARGE SCALE GENOMIC DNA]</scope>
    <source>
        <strain evidence="10">W106-1 / CGMCC3.15140</strain>
    </source>
</reference>
<dbReference type="InParanoid" id="W3WQ47"/>
<dbReference type="GO" id="GO:0051537">
    <property type="term" value="F:2 iron, 2 sulfur cluster binding"/>
    <property type="evidence" value="ECO:0007669"/>
    <property type="project" value="InterPro"/>
</dbReference>
<evidence type="ECO:0000256" key="6">
    <source>
        <dbReference type="ARBA" id="ARBA00014931"/>
    </source>
</evidence>
<gene>
    <name evidence="9" type="ORF">PFICI_12873</name>
</gene>
<comment type="function">
    <text evidence="2">Catalyzes the first step of the osmoprotectant glycine betaine synthesis.</text>
</comment>
<dbReference type="InterPro" id="IPR015879">
    <property type="entry name" value="Ring_hydroxy_dOase_asu_C_dom"/>
</dbReference>
<dbReference type="EMBL" id="KI912118">
    <property type="protein sequence ID" value="ETS75929.1"/>
    <property type="molecule type" value="Genomic_DNA"/>
</dbReference>
<keyword evidence="10" id="KW-1185">Reference proteome</keyword>
<dbReference type="HOGENOM" id="CLU_1948355_0_0_1"/>
<organism evidence="9 10">
    <name type="scientific">Pestalotiopsis fici (strain W106-1 / CGMCC3.15140)</name>
    <dbReference type="NCBI Taxonomy" id="1229662"/>
    <lineage>
        <taxon>Eukaryota</taxon>
        <taxon>Fungi</taxon>
        <taxon>Dikarya</taxon>
        <taxon>Ascomycota</taxon>
        <taxon>Pezizomycotina</taxon>
        <taxon>Sordariomycetes</taxon>
        <taxon>Xylariomycetidae</taxon>
        <taxon>Amphisphaeriales</taxon>
        <taxon>Sporocadaceae</taxon>
        <taxon>Pestalotiopsis</taxon>
    </lineage>
</organism>
<sequence length="131" mass="14900">MRCVPTSVSTCSMEYEVYRHKDATDDEFEHIDSFFKRVLAEDKYLCDAVQKNLGAGVFVNGELHPDLESAPIFFQNTVRQLVTEHRRKEEENGEELWPARRAISHSGVTKGDDAFCDGLVCKTSQGANIEW</sequence>
<dbReference type="SUPFAM" id="SSF55961">
    <property type="entry name" value="Bet v1-like"/>
    <property type="match status" value="1"/>
</dbReference>
<evidence type="ECO:0000256" key="1">
    <source>
        <dbReference type="ARBA" id="ARBA00001962"/>
    </source>
</evidence>
<dbReference type="EC" id="1.14.15.7" evidence="5"/>
<dbReference type="GO" id="GO:0019133">
    <property type="term" value="F:choline monooxygenase activity"/>
    <property type="evidence" value="ECO:0007669"/>
    <property type="project" value="UniProtKB-EC"/>
</dbReference>
<dbReference type="RefSeq" id="XP_007839645.1">
    <property type="nucleotide sequence ID" value="XM_007841454.1"/>
</dbReference>